<gene>
    <name evidence="5" type="ORF">ACFPLB_16700</name>
</gene>
<proteinExistence type="predicted"/>
<dbReference type="PANTHER" id="PTHR44688">
    <property type="entry name" value="DNA-BINDING TRANSCRIPTIONAL ACTIVATOR DEVR_DOSR"/>
    <property type="match status" value="1"/>
</dbReference>
<dbReference type="SUPFAM" id="SSF75516">
    <property type="entry name" value="Pheromone-binding domain of LuxR-like quorum-sensing transcription factors"/>
    <property type="match status" value="1"/>
</dbReference>
<accession>A0ABW0H2U6</accession>
<evidence type="ECO:0000259" key="4">
    <source>
        <dbReference type="PROSITE" id="PS50043"/>
    </source>
</evidence>
<dbReference type="PRINTS" id="PR00038">
    <property type="entry name" value="HTHLUXR"/>
</dbReference>
<dbReference type="PANTHER" id="PTHR44688:SF16">
    <property type="entry name" value="DNA-BINDING TRANSCRIPTIONAL ACTIVATOR DEVR_DOSR"/>
    <property type="match status" value="1"/>
</dbReference>
<reference evidence="6" key="1">
    <citation type="journal article" date="2019" name="Int. J. Syst. Evol. Microbiol.">
        <title>The Global Catalogue of Microorganisms (GCM) 10K type strain sequencing project: providing services to taxonomists for standard genome sequencing and annotation.</title>
        <authorList>
            <consortium name="The Broad Institute Genomics Platform"/>
            <consortium name="The Broad Institute Genome Sequencing Center for Infectious Disease"/>
            <person name="Wu L."/>
            <person name="Ma J."/>
        </authorList>
    </citation>
    <scope>NUCLEOTIDE SEQUENCE [LARGE SCALE GENOMIC DNA]</scope>
    <source>
        <strain evidence="6">CGMCC 4.1415</strain>
    </source>
</reference>
<keyword evidence="3" id="KW-0804">Transcription</keyword>
<evidence type="ECO:0000256" key="2">
    <source>
        <dbReference type="ARBA" id="ARBA00023125"/>
    </source>
</evidence>
<dbReference type="InterPro" id="IPR016032">
    <property type="entry name" value="Sig_transdc_resp-reg_C-effctor"/>
</dbReference>
<dbReference type="Gene3D" id="1.10.10.10">
    <property type="entry name" value="Winged helix-like DNA-binding domain superfamily/Winged helix DNA-binding domain"/>
    <property type="match status" value="1"/>
</dbReference>
<dbReference type="Pfam" id="PF03472">
    <property type="entry name" value="Autoind_bind"/>
    <property type="match status" value="1"/>
</dbReference>
<keyword evidence="6" id="KW-1185">Reference proteome</keyword>
<dbReference type="InterPro" id="IPR000792">
    <property type="entry name" value="Tscrpt_reg_LuxR_C"/>
</dbReference>
<protein>
    <submittedName>
        <fullName evidence="5">LuxR C-terminal-related transcriptional regulator</fullName>
    </submittedName>
</protein>
<dbReference type="CDD" id="cd06170">
    <property type="entry name" value="LuxR_C_like"/>
    <property type="match status" value="1"/>
</dbReference>
<name>A0ABW0H2U6_9HYPH</name>
<organism evidence="5 6">
    <name type="scientific">Aquamicrobium segne</name>
    <dbReference type="NCBI Taxonomy" id="469547"/>
    <lineage>
        <taxon>Bacteria</taxon>
        <taxon>Pseudomonadati</taxon>
        <taxon>Pseudomonadota</taxon>
        <taxon>Alphaproteobacteria</taxon>
        <taxon>Hyphomicrobiales</taxon>
        <taxon>Phyllobacteriaceae</taxon>
        <taxon>Aquamicrobium</taxon>
    </lineage>
</organism>
<keyword evidence="2" id="KW-0238">DNA-binding</keyword>
<dbReference type="SUPFAM" id="SSF46894">
    <property type="entry name" value="C-terminal effector domain of the bipartite response regulators"/>
    <property type="match status" value="1"/>
</dbReference>
<dbReference type="InterPro" id="IPR036388">
    <property type="entry name" value="WH-like_DNA-bd_sf"/>
</dbReference>
<dbReference type="Proteomes" id="UP001596016">
    <property type="component" value="Unassembled WGS sequence"/>
</dbReference>
<dbReference type="SMART" id="SM00421">
    <property type="entry name" value="HTH_LUXR"/>
    <property type="match status" value="1"/>
</dbReference>
<evidence type="ECO:0000313" key="6">
    <source>
        <dbReference type="Proteomes" id="UP001596016"/>
    </source>
</evidence>
<feature type="domain" description="HTH luxR-type" evidence="4">
    <location>
        <begin position="171"/>
        <end position="235"/>
    </location>
</feature>
<dbReference type="InterPro" id="IPR036693">
    <property type="entry name" value="TF_LuxR_autoind-bd_dom_sf"/>
</dbReference>
<dbReference type="EMBL" id="JBHSLL010000061">
    <property type="protein sequence ID" value="MFC5387600.1"/>
    <property type="molecule type" value="Genomic_DNA"/>
</dbReference>
<dbReference type="RefSeq" id="WP_378231769.1">
    <property type="nucleotide sequence ID" value="NZ_JBHSLL010000061.1"/>
</dbReference>
<dbReference type="InterPro" id="IPR005143">
    <property type="entry name" value="TF_LuxR_autoind-bd_dom"/>
</dbReference>
<dbReference type="Pfam" id="PF00196">
    <property type="entry name" value="GerE"/>
    <property type="match status" value="1"/>
</dbReference>
<comment type="caution">
    <text evidence="5">The sequence shown here is derived from an EMBL/GenBank/DDBJ whole genome shotgun (WGS) entry which is preliminary data.</text>
</comment>
<dbReference type="Gene3D" id="3.30.450.80">
    <property type="entry name" value="Transcription factor LuxR-like, autoinducer-binding domain"/>
    <property type="match status" value="1"/>
</dbReference>
<dbReference type="PROSITE" id="PS50043">
    <property type="entry name" value="HTH_LUXR_2"/>
    <property type="match status" value="1"/>
</dbReference>
<evidence type="ECO:0000256" key="1">
    <source>
        <dbReference type="ARBA" id="ARBA00023015"/>
    </source>
</evidence>
<sequence length="235" mass="25402">MERLAEPVMSICSANSAAELQQALQLGVERFGFQSYNLSFRKKDRREFMSQPTVTNWSSEDLARYADEGWVDNDPLLELAVRPTGPMAWTPAQWSSSVEHAAYGQYIASTGIVSGATASLDQRADTLSAITALSFIAAPRSQSDGYAIQILGQIAVTRAAVLGIPGADIAGFQHLGRLSSRQMEILQWVAHGKSNADIAVIVGGSKRTVDYHVAEILRKLEVASKAQAAAIYSSR</sequence>
<evidence type="ECO:0000313" key="5">
    <source>
        <dbReference type="EMBL" id="MFC5387600.1"/>
    </source>
</evidence>
<keyword evidence="1" id="KW-0805">Transcription regulation</keyword>
<evidence type="ECO:0000256" key="3">
    <source>
        <dbReference type="ARBA" id="ARBA00023163"/>
    </source>
</evidence>